<dbReference type="RefSeq" id="WP_102241899.1">
    <property type="nucleotide sequence ID" value="NZ_CP025704.1"/>
</dbReference>
<dbReference type="AlphaFoldDB" id="A0A2K9NPA9"/>
<dbReference type="PIRSF" id="PIRSF003128">
    <property type="entry name" value="RecN"/>
    <property type="match status" value="1"/>
</dbReference>
<accession>A0A2K9NPA9</accession>
<evidence type="ECO:0000256" key="4">
    <source>
        <dbReference type="ARBA" id="ARBA00022741"/>
    </source>
</evidence>
<dbReference type="Proteomes" id="UP000235584">
    <property type="component" value="Chromosome"/>
</dbReference>
<evidence type="ECO:0000256" key="2">
    <source>
        <dbReference type="ARBA" id="ARBA00009441"/>
    </source>
</evidence>
<dbReference type="InterPro" id="IPR003395">
    <property type="entry name" value="RecF/RecN/SMC_N"/>
</dbReference>
<reference evidence="10 11" key="1">
    <citation type="submission" date="2018-01" db="EMBL/GenBank/DDBJ databases">
        <title>Complete genome sequence of Bacteriovorax stolpii DSM12778.</title>
        <authorList>
            <person name="Tang B."/>
            <person name="Chang J."/>
        </authorList>
    </citation>
    <scope>NUCLEOTIDE SEQUENCE [LARGE SCALE GENOMIC DNA]</scope>
    <source>
        <strain evidence="10 11">DSM 12778</strain>
    </source>
</reference>
<dbReference type="PANTHER" id="PTHR11059:SF0">
    <property type="entry name" value="DNA REPAIR PROTEIN RECN"/>
    <property type="match status" value="1"/>
</dbReference>
<evidence type="ECO:0000256" key="5">
    <source>
        <dbReference type="ARBA" id="ARBA00022763"/>
    </source>
</evidence>
<dbReference type="PANTHER" id="PTHR11059">
    <property type="entry name" value="DNA REPAIR PROTEIN RECN"/>
    <property type="match status" value="1"/>
</dbReference>
<dbReference type="InterPro" id="IPR027417">
    <property type="entry name" value="P-loop_NTPase"/>
</dbReference>
<sequence>MKTNETLYLKSLNLQNFATFENQEIQFDIKFNAIVGETGSGKSLILDALQIIFGARADKKLIRKNAEFATIEAVFSTNDQTIKTYFHDIGHPFDGNEIVVKRIIFANESSKSYLNFQSCSASLLSSFAKRFVDLVGQFENQKLLSEDYQLVLLDSYAGLEGDIKDYQNLFSQLSAFKKDFNDLIQEKNLRAQREDYVRFQLEELERLTPSLEDEAELLKKKDLILNVEKRQQVLGSLASAISEDEINLLDLLKTCLSKADKSGGIVSEEITAKLYEVKALLEDVSYDLSKDLNATPDDENIEEIMDRLDTYQKLKRKFGGSTEEMIKAFAEFRAELDSFFQVDDKIALISKKISDLENRCQTFAEELHNIRKARAEALSQELTTKVRDLKMNGATLKINVNKNETLGAKGFSKIDFIAETNPGEGFFKVKEIASGGELSRILLAVRQILSSNDTISVFLFDEIDTGIGGETAISIGKSLQSVAEYSQVLAITHLPQIASFATQIINVSKTTKVIEDQPRTLSIIELAMGAQRESFIRAMNPEI</sequence>
<keyword evidence="4" id="KW-0547">Nucleotide-binding</keyword>
<evidence type="ECO:0000256" key="3">
    <source>
        <dbReference type="ARBA" id="ARBA00021315"/>
    </source>
</evidence>
<dbReference type="InterPro" id="IPR004604">
    <property type="entry name" value="DNA_recomb/repair_RecN"/>
</dbReference>
<dbReference type="Pfam" id="PF02463">
    <property type="entry name" value="SMC_N"/>
    <property type="match status" value="1"/>
</dbReference>
<comment type="function">
    <text evidence="1 9">May be involved in recombinational repair of damaged DNA.</text>
</comment>
<evidence type="ECO:0000256" key="9">
    <source>
        <dbReference type="PIRNR" id="PIRNR003128"/>
    </source>
</evidence>
<evidence type="ECO:0000256" key="1">
    <source>
        <dbReference type="ARBA" id="ARBA00003618"/>
    </source>
</evidence>
<dbReference type="GO" id="GO:0009432">
    <property type="term" value="P:SOS response"/>
    <property type="evidence" value="ECO:0007669"/>
    <property type="project" value="TreeGrafter"/>
</dbReference>
<name>A0A2K9NPA9_BACTC</name>
<keyword evidence="7 9" id="KW-0234">DNA repair</keyword>
<dbReference type="KEGG" id="bsto:C0V70_00480"/>
<protein>
    <recommendedName>
        <fullName evidence="3 9">DNA repair protein RecN</fullName>
    </recommendedName>
    <alternativeName>
        <fullName evidence="8 9">Recombination protein N</fullName>
    </alternativeName>
</protein>
<proteinExistence type="inferred from homology"/>
<dbReference type="GO" id="GO:0006310">
    <property type="term" value="P:DNA recombination"/>
    <property type="evidence" value="ECO:0007669"/>
    <property type="project" value="InterPro"/>
</dbReference>
<keyword evidence="5 9" id="KW-0227">DNA damage</keyword>
<evidence type="ECO:0000256" key="6">
    <source>
        <dbReference type="ARBA" id="ARBA00022840"/>
    </source>
</evidence>
<dbReference type="GO" id="GO:0005524">
    <property type="term" value="F:ATP binding"/>
    <property type="evidence" value="ECO:0007669"/>
    <property type="project" value="UniProtKB-KW"/>
</dbReference>
<dbReference type="OrthoDB" id="9806954at2"/>
<gene>
    <name evidence="10" type="ORF">C0V70_00480</name>
</gene>
<evidence type="ECO:0000256" key="7">
    <source>
        <dbReference type="ARBA" id="ARBA00023204"/>
    </source>
</evidence>
<organism evidence="10 11">
    <name type="scientific">Bacteriovorax stolpii</name>
    <name type="common">Bdellovibrio stolpii</name>
    <dbReference type="NCBI Taxonomy" id="960"/>
    <lineage>
        <taxon>Bacteria</taxon>
        <taxon>Pseudomonadati</taxon>
        <taxon>Bdellovibrionota</taxon>
        <taxon>Bacteriovoracia</taxon>
        <taxon>Bacteriovoracales</taxon>
        <taxon>Bacteriovoracaceae</taxon>
        <taxon>Bacteriovorax</taxon>
    </lineage>
</organism>
<evidence type="ECO:0000313" key="11">
    <source>
        <dbReference type="Proteomes" id="UP000235584"/>
    </source>
</evidence>
<dbReference type="Gene3D" id="3.40.50.300">
    <property type="entry name" value="P-loop containing nucleotide triphosphate hydrolases"/>
    <property type="match status" value="2"/>
</dbReference>
<dbReference type="SUPFAM" id="SSF52540">
    <property type="entry name" value="P-loop containing nucleoside triphosphate hydrolases"/>
    <property type="match status" value="1"/>
</dbReference>
<dbReference type="GO" id="GO:0006281">
    <property type="term" value="P:DNA repair"/>
    <property type="evidence" value="ECO:0007669"/>
    <property type="project" value="UniProtKB-KW"/>
</dbReference>
<dbReference type="GO" id="GO:0043590">
    <property type="term" value="C:bacterial nucleoid"/>
    <property type="evidence" value="ECO:0007669"/>
    <property type="project" value="TreeGrafter"/>
</dbReference>
<evidence type="ECO:0000313" key="10">
    <source>
        <dbReference type="EMBL" id="AUN96604.1"/>
    </source>
</evidence>
<evidence type="ECO:0000256" key="8">
    <source>
        <dbReference type="ARBA" id="ARBA00033408"/>
    </source>
</evidence>
<keyword evidence="11" id="KW-1185">Reference proteome</keyword>
<keyword evidence="6" id="KW-0067">ATP-binding</keyword>
<comment type="similarity">
    <text evidence="2 9">Belongs to the RecN family.</text>
</comment>
<dbReference type="EMBL" id="CP025704">
    <property type="protein sequence ID" value="AUN96604.1"/>
    <property type="molecule type" value="Genomic_DNA"/>
</dbReference>